<keyword evidence="1" id="KW-0805">Transcription regulation</keyword>
<evidence type="ECO:0000256" key="1">
    <source>
        <dbReference type="ARBA" id="ARBA00023015"/>
    </source>
</evidence>
<accession>A0A0E3BL89</accession>
<comment type="caution">
    <text evidence="5">The sequence shown here is derived from an EMBL/GenBank/DDBJ whole genome shotgun (WGS) entry which is preliminary data.</text>
</comment>
<dbReference type="Proteomes" id="UP000029549">
    <property type="component" value="Unassembled WGS sequence"/>
</dbReference>
<dbReference type="InterPro" id="IPR011711">
    <property type="entry name" value="GntR_C"/>
</dbReference>
<dbReference type="SMART" id="SM00895">
    <property type="entry name" value="FCD"/>
    <property type="match status" value="1"/>
</dbReference>
<name>A0A0E3BL89_9BURK</name>
<dbReference type="Gene3D" id="1.20.120.530">
    <property type="entry name" value="GntR ligand-binding domain-like"/>
    <property type="match status" value="1"/>
</dbReference>
<dbReference type="SMART" id="SM00345">
    <property type="entry name" value="HTH_GNTR"/>
    <property type="match status" value="1"/>
</dbReference>
<dbReference type="PROSITE" id="PS50949">
    <property type="entry name" value="HTH_GNTR"/>
    <property type="match status" value="1"/>
</dbReference>
<dbReference type="GO" id="GO:0003700">
    <property type="term" value="F:DNA-binding transcription factor activity"/>
    <property type="evidence" value="ECO:0007669"/>
    <property type="project" value="InterPro"/>
</dbReference>
<gene>
    <name evidence="5" type="ORF">P608_26990</name>
</gene>
<keyword evidence="2" id="KW-0238">DNA-binding</keyword>
<dbReference type="InterPro" id="IPR036388">
    <property type="entry name" value="WH-like_DNA-bd_sf"/>
</dbReference>
<dbReference type="InterPro" id="IPR000524">
    <property type="entry name" value="Tscrpt_reg_HTH_GntR"/>
</dbReference>
<dbReference type="SUPFAM" id="SSF48008">
    <property type="entry name" value="GntR ligand-binding domain-like"/>
    <property type="match status" value="1"/>
</dbReference>
<dbReference type="PANTHER" id="PTHR43537">
    <property type="entry name" value="TRANSCRIPTIONAL REGULATOR, GNTR FAMILY"/>
    <property type="match status" value="1"/>
</dbReference>
<dbReference type="GO" id="GO:0003677">
    <property type="term" value="F:DNA binding"/>
    <property type="evidence" value="ECO:0007669"/>
    <property type="project" value="UniProtKB-KW"/>
</dbReference>
<evidence type="ECO:0000313" key="5">
    <source>
        <dbReference type="EMBL" id="KGH01677.1"/>
    </source>
</evidence>
<reference evidence="5 6" key="1">
    <citation type="submission" date="2013-09" db="EMBL/GenBank/DDBJ databases">
        <title>High correlation between genotypes and phenotypes of environmental bacteria Comamonas testosteroni strains.</title>
        <authorList>
            <person name="Liu L."/>
            <person name="Zhu W."/>
            <person name="Xia X."/>
            <person name="Xu B."/>
            <person name="Luo M."/>
            <person name="Wang G."/>
        </authorList>
    </citation>
    <scope>NUCLEOTIDE SEQUENCE [LARGE SCALE GENOMIC DNA]</scope>
    <source>
        <strain evidence="5 6">DF2</strain>
    </source>
</reference>
<dbReference type="AlphaFoldDB" id="A0A0E3BL89"/>
<evidence type="ECO:0000313" key="6">
    <source>
        <dbReference type="Proteomes" id="UP000029549"/>
    </source>
</evidence>
<protein>
    <submittedName>
        <fullName evidence="5">GntR family transcriptional regulator</fullName>
    </submittedName>
</protein>
<dbReference type="Pfam" id="PF00392">
    <property type="entry name" value="GntR"/>
    <property type="match status" value="1"/>
</dbReference>
<organism evidence="5 6">
    <name type="scientific">Comamonas thiooxydans</name>
    <dbReference type="NCBI Taxonomy" id="363952"/>
    <lineage>
        <taxon>Bacteria</taxon>
        <taxon>Pseudomonadati</taxon>
        <taxon>Pseudomonadota</taxon>
        <taxon>Betaproteobacteria</taxon>
        <taxon>Burkholderiales</taxon>
        <taxon>Comamonadaceae</taxon>
        <taxon>Comamonas</taxon>
    </lineage>
</organism>
<proteinExistence type="predicted"/>
<dbReference type="Pfam" id="PF07729">
    <property type="entry name" value="FCD"/>
    <property type="match status" value="1"/>
</dbReference>
<evidence type="ECO:0000256" key="2">
    <source>
        <dbReference type="ARBA" id="ARBA00023125"/>
    </source>
</evidence>
<feature type="domain" description="HTH gntR-type" evidence="4">
    <location>
        <begin position="9"/>
        <end position="76"/>
    </location>
</feature>
<dbReference type="PANTHER" id="PTHR43537:SF20">
    <property type="entry name" value="HTH-TYPE TRANSCRIPTIONAL REPRESSOR GLAR"/>
    <property type="match status" value="1"/>
</dbReference>
<sequence length="239" mass="25837">MTAASETFKTTASALANGIRADIISCTLAPGARLRIKDLCERYDSGAIPVREALSRLASSGFVIAEDQKGFRVASVSAKELLDITNTRVHIECEALRLAIANGGLDWEEKLAGAYHRLSRLPMLGEGQGVEPEWERAHAAFHGALISASGSKWLNALAELLRDQTTRYRHLSVANLHAETSAESADGLARDVADEHLQLLNAVLARDVALATKLLAEHLWATSNLVLKLTQPEIGKALR</sequence>
<evidence type="ECO:0000259" key="4">
    <source>
        <dbReference type="PROSITE" id="PS50949"/>
    </source>
</evidence>
<dbReference type="SUPFAM" id="SSF46785">
    <property type="entry name" value="Winged helix' DNA-binding domain"/>
    <property type="match status" value="1"/>
</dbReference>
<keyword evidence="6" id="KW-1185">Reference proteome</keyword>
<dbReference type="InterPro" id="IPR036390">
    <property type="entry name" value="WH_DNA-bd_sf"/>
</dbReference>
<evidence type="ECO:0000256" key="3">
    <source>
        <dbReference type="ARBA" id="ARBA00023163"/>
    </source>
</evidence>
<dbReference type="Gene3D" id="1.10.10.10">
    <property type="entry name" value="Winged helix-like DNA-binding domain superfamily/Winged helix DNA-binding domain"/>
    <property type="match status" value="1"/>
</dbReference>
<keyword evidence="3" id="KW-0804">Transcription</keyword>
<dbReference type="InterPro" id="IPR008920">
    <property type="entry name" value="TF_FadR/GntR_C"/>
</dbReference>
<dbReference type="EMBL" id="AWTP01000185">
    <property type="protein sequence ID" value="KGH01677.1"/>
    <property type="molecule type" value="Genomic_DNA"/>
</dbReference>